<evidence type="ECO:0000313" key="2">
    <source>
        <dbReference type="EMBL" id="TCP64969.1"/>
    </source>
</evidence>
<sequence length="79" mass="8892">MMIFGIMVVAALIVAYDLPDIRKKGTRKELAFFTGLLAIACVLSAIYFLGLQLANPLDWIAFIYQPLFDHLLRDKAGFK</sequence>
<evidence type="ECO:0000256" key="1">
    <source>
        <dbReference type="SAM" id="Phobius"/>
    </source>
</evidence>
<keyword evidence="1" id="KW-0812">Transmembrane</keyword>
<keyword evidence="3" id="KW-1185">Reference proteome</keyword>
<accession>A0A4R2RQF1</accession>
<dbReference type="Proteomes" id="UP000294813">
    <property type="component" value="Unassembled WGS sequence"/>
</dbReference>
<gene>
    <name evidence="2" type="ORF">EDD73_10739</name>
</gene>
<organism evidence="2 3">
    <name type="scientific">Heliophilum fasciatum</name>
    <dbReference type="NCBI Taxonomy" id="35700"/>
    <lineage>
        <taxon>Bacteria</taxon>
        <taxon>Bacillati</taxon>
        <taxon>Bacillota</taxon>
        <taxon>Clostridia</taxon>
        <taxon>Eubacteriales</taxon>
        <taxon>Heliobacteriaceae</taxon>
        <taxon>Heliophilum</taxon>
    </lineage>
</organism>
<dbReference type="AlphaFoldDB" id="A0A4R2RQF1"/>
<reference evidence="2 3" key="1">
    <citation type="submission" date="2019-03" db="EMBL/GenBank/DDBJ databases">
        <title>Genomic Encyclopedia of Type Strains, Phase IV (KMG-IV): sequencing the most valuable type-strain genomes for metagenomic binning, comparative biology and taxonomic classification.</title>
        <authorList>
            <person name="Goeker M."/>
        </authorList>
    </citation>
    <scope>NUCLEOTIDE SEQUENCE [LARGE SCALE GENOMIC DNA]</scope>
    <source>
        <strain evidence="2 3">DSM 11170</strain>
    </source>
</reference>
<dbReference type="EMBL" id="SLXT01000007">
    <property type="protein sequence ID" value="TCP64969.1"/>
    <property type="molecule type" value="Genomic_DNA"/>
</dbReference>
<proteinExistence type="predicted"/>
<keyword evidence="1" id="KW-0472">Membrane</keyword>
<dbReference type="OrthoDB" id="2440830at2"/>
<dbReference type="RefSeq" id="WP_131918707.1">
    <property type="nucleotide sequence ID" value="NZ_SLXT01000007.1"/>
</dbReference>
<comment type="caution">
    <text evidence="2">The sequence shown here is derived from an EMBL/GenBank/DDBJ whole genome shotgun (WGS) entry which is preliminary data.</text>
</comment>
<name>A0A4R2RQF1_9FIRM</name>
<evidence type="ECO:0000313" key="3">
    <source>
        <dbReference type="Proteomes" id="UP000294813"/>
    </source>
</evidence>
<protein>
    <submittedName>
        <fullName evidence="2">Uncharacterized protein</fullName>
    </submittedName>
</protein>
<keyword evidence="1" id="KW-1133">Transmembrane helix</keyword>
<feature type="transmembrane region" description="Helical" evidence="1">
    <location>
        <begin position="31"/>
        <end position="50"/>
    </location>
</feature>